<proteinExistence type="predicted"/>
<name>A0AAE0DTQ3_9ROSI</name>
<accession>A0AAE0DTQ3</accession>
<reference evidence="1" key="1">
    <citation type="journal article" date="2023" name="Plant J.">
        <title>Genome sequences and population genomics provide insights into the demographic history, inbreeding, and mutation load of two 'living fossil' tree species of Dipteronia.</title>
        <authorList>
            <person name="Feng Y."/>
            <person name="Comes H.P."/>
            <person name="Chen J."/>
            <person name="Zhu S."/>
            <person name="Lu R."/>
            <person name="Zhang X."/>
            <person name="Li P."/>
            <person name="Qiu J."/>
            <person name="Olsen K.M."/>
            <person name="Qiu Y."/>
        </authorList>
    </citation>
    <scope>NUCLEOTIDE SEQUENCE</scope>
    <source>
        <strain evidence="1">NBL</strain>
    </source>
</reference>
<sequence>MLEGKAVVGEAEMLQKMQQDALHLSAKAPDLFDVTESIDMACFIKKMTSQTDLYWYLFQSRISTMHSGDGFEFICDPQPWLLLLLRNCQSCNIAIYRAVEGNLFSDLENANA</sequence>
<dbReference type="AlphaFoldDB" id="A0AAE0DTQ3"/>
<evidence type="ECO:0000313" key="1">
    <source>
        <dbReference type="EMBL" id="KAK3188125.1"/>
    </source>
</evidence>
<comment type="caution">
    <text evidence="1">The sequence shown here is derived from an EMBL/GenBank/DDBJ whole genome shotgun (WGS) entry which is preliminary data.</text>
</comment>
<gene>
    <name evidence="1" type="ORF">Dsin_027686</name>
</gene>
<keyword evidence="2" id="KW-1185">Reference proteome</keyword>
<evidence type="ECO:0000313" key="2">
    <source>
        <dbReference type="Proteomes" id="UP001281410"/>
    </source>
</evidence>
<organism evidence="1 2">
    <name type="scientific">Dipteronia sinensis</name>
    <dbReference type="NCBI Taxonomy" id="43782"/>
    <lineage>
        <taxon>Eukaryota</taxon>
        <taxon>Viridiplantae</taxon>
        <taxon>Streptophyta</taxon>
        <taxon>Embryophyta</taxon>
        <taxon>Tracheophyta</taxon>
        <taxon>Spermatophyta</taxon>
        <taxon>Magnoliopsida</taxon>
        <taxon>eudicotyledons</taxon>
        <taxon>Gunneridae</taxon>
        <taxon>Pentapetalae</taxon>
        <taxon>rosids</taxon>
        <taxon>malvids</taxon>
        <taxon>Sapindales</taxon>
        <taxon>Sapindaceae</taxon>
        <taxon>Hippocastanoideae</taxon>
        <taxon>Acereae</taxon>
        <taxon>Dipteronia</taxon>
    </lineage>
</organism>
<protein>
    <submittedName>
        <fullName evidence="1">Uncharacterized protein</fullName>
    </submittedName>
</protein>
<dbReference type="EMBL" id="JANJYJ010000009">
    <property type="protein sequence ID" value="KAK3188125.1"/>
    <property type="molecule type" value="Genomic_DNA"/>
</dbReference>
<dbReference type="Proteomes" id="UP001281410">
    <property type="component" value="Unassembled WGS sequence"/>
</dbReference>